<keyword evidence="5" id="KW-1185">Reference proteome</keyword>
<evidence type="ECO:0000313" key="5">
    <source>
        <dbReference type="Proteomes" id="UP001150062"/>
    </source>
</evidence>
<sequence length="229" mass="27216">MLSPLLSNSPNQNLSPNNHRRNFLRSLSCCSPNSKISRLTQEIQQQSDDISRSQYQIFQLTETNQQMKKNHKKEQDKLSSHLERRLLALEESNQLRNKINLEKRRMKKENNLLKKKLAFVNQRMLELEIENTKLKNQIKQPNILPNFNKIYSNNCKHLNSYYFLGSNKENQDSNIILYSPNNRSLSEHQKIDNKVKKILKAKQKNKKPNKQTFRKKLGIIRRSRKFSKN</sequence>
<name>A0AAV8A7R8_9EUKA</name>
<dbReference type="EMBL" id="JANTQA010000015">
    <property type="protein sequence ID" value="KAJ3448815.1"/>
    <property type="molecule type" value="Genomic_DNA"/>
</dbReference>
<keyword evidence="1" id="KW-0175">Coiled coil</keyword>
<accession>A0AAV8A7R8</accession>
<reference evidence="3" key="1">
    <citation type="submission" date="2022-08" db="EMBL/GenBank/DDBJ databases">
        <title>Novel sulfate-reducing endosymbionts in the free-living metamonad Anaeramoeba.</title>
        <authorList>
            <person name="Jerlstrom-Hultqvist J."/>
            <person name="Cepicka I."/>
            <person name="Gallot-Lavallee L."/>
            <person name="Salas-Leiva D."/>
            <person name="Curtis B.A."/>
            <person name="Zahonova K."/>
            <person name="Pipaliya S."/>
            <person name="Dacks J."/>
            <person name="Roger A.J."/>
        </authorList>
    </citation>
    <scope>NUCLEOTIDE SEQUENCE</scope>
    <source>
        <strain evidence="3">Schooner1</strain>
    </source>
</reference>
<evidence type="ECO:0000313" key="2">
    <source>
        <dbReference type="EMBL" id="KAJ3448815.1"/>
    </source>
</evidence>
<dbReference type="Proteomes" id="UP001150062">
    <property type="component" value="Unassembled WGS sequence"/>
</dbReference>
<protein>
    <submittedName>
        <fullName evidence="2">Uncharacterized protein</fullName>
    </submittedName>
</protein>
<evidence type="ECO:0000313" key="3">
    <source>
        <dbReference type="EMBL" id="KAJ6236456.1"/>
    </source>
</evidence>
<evidence type="ECO:0000256" key="1">
    <source>
        <dbReference type="SAM" id="Coils"/>
    </source>
</evidence>
<dbReference type="EMBL" id="JAOAOG010000243">
    <property type="protein sequence ID" value="KAJ6236456.1"/>
    <property type="molecule type" value="Genomic_DNA"/>
</dbReference>
<dbReference type="Proteomes" id="UP001146793">
    <property type="component" value="Unassembled WGS sequence"/>
</dbReference>
<organism evidence="2 4">
    <name type="scientific">Anaeramoeba flamelloides</name>
    <dbReference type="NCBI Taxonomy" id="1746091"/>
    <lineage>
        <taxon>Eukaryota</taxon>
        <taxon>Metamonada</taxon>
        <taxon>Anaeramoebidae</taxon>
        <taxon>Anaeramoeba</taxon>
    </lineage>
</organism>
<comment type="caution">
    <text evidence="2">The sequence shown here is derived from an EMBL/GenBank/DDBJ whole genome shotgun (WGS) entry which is preliminary data.</text>
</comment>
<dbReference type="AlphaFoldDB" id="A0AAV8A7R8"/>
<proteinExistence type="predicted"/>
<evidence type="ECO:0000313" key="4">
    <source>
        <dbReference type="Proteomes" id="UP001146793"/>
    </source>
</evidence>
<feature type="coiled-coil region" evidence="1">
    <location>
        <begin position="57"/>
        <end position="137"/>
    </location>
</feature>
<reference evidence="2" key="2">
    <citation type="submission" date="2022-08" db="EMBL/GenBank/DDBJ databases">
        <title>Novel sulphate-reducing endosymbionts in the free-living metamonad Anaeramoeba.</title>
        <authorList>
            <person name="Jerlstrom-Hultqvist J."/>
            <person name="Cepicka I."/>
            <person name="Gallot-Lavallee L."/>
            <person name="Salas-Leiva D."/>
            <person name="Curtis B.A."/>
            <person name="Zahonova K."/>
            <person name="Pipaliya S."/>
            <person name="Dacks J."/>
            <person name="Roger A.J."/>
        </authorList>
    </citation>
    <scope>NUCLEOTIDE SEQUENCE</scope>
    <source>
        <strain evidence="2">Busselton2</strain>
    </source>
</reference>
<gene>
    <name evidence="2" type="ORF">M0812_01300</name>
    <name evidence="3" type="ORF">M0813_27843</name>
</gene>